<feature type="domain" description="Luciferase-like" evidence="3">
    <location>
        <begin position="44"/>
        <end position="338"/>
    </location>
</feature>
<comment type="caution">
    <text evidence="4">The sequence shown here is derived from an EMBL/GenBank/DDBJ whole genome shotgun (WGS) entry which is preliminary data.</text>
</comment>
<evidence type="ECO:0000313" key="5">
    <source>
        <dbReference type="Proteomes" id="UP001191082"/>
    </source>
</evidence>
<keyword evidence="5" id="KW-1185">Reference proteome</keyword>
<dbReference type="SUPFAM" id="SSF51679">
    <property type="entry name" value="Bacterial luciferase-like"/>
    <property type="match status" value="1"/>
</dbReference>
<sequence length="388" mass="43681">MRVWHFSETAYPYLPPAEDYDSIRITLPNRYFDPVKGAELYNRYLDEWLIAEDEGLDIIVNEHHQTATCIDPAAPLILSALARQSTKARLLILGNPLANRKNPVRVAEEMAMVDVLSEGRLDVGFVRGVPYEVLPANSNPARMNERMWEAIDLINEAFTRHDGPFSFEGDFFHFRNVNIWPRPYQQPTPPIWVSSTSPGGARQIGARGYRLATFLTGFDGTRKVYDSYREGWRAAGLGDDVPTDRLSYSGMVYCADTEEEAYKGAEKLLWYVTSNKVPGHLANPPGYVPTAANLQIMRGAEHPLKAFQQKPSVENAIEKGIMFAGTPDQVYGQFKRMYDYVGGFGNFLMMGQAGFLEHDETVAGVKKFAREVYPRLQADFPGTRVSGY</sequence>
<evidence type="ECO:0000256" key="1">
    <source>
        <dbReference type="ARBA" id="ARBA00023002"/>
    </source>
</evidence>
<dbReference type="EMBL" id="VCPC01000005">
    <property type="protein sequence ID" value="TMV09288.1"/>
    <property type="molecule type" value="Genomic_DNA"/>
</dbReference>
<evidence type="ECO:0000259" key="3">
    <source>
        <dbReference type="Pfam" id="PF00296"/>
    </source>
</evidence>
<dbReference type="Proteomes" id="UP001191082">
    <property type="component" value="Unassembled WGS sequence"/>
</dbReference>
<dbReference type="InterPro" id="IPR011251">
    <property type="entry name" value="Luciferase-like_dom"/>
</dbReference>
<evidence type="ECO:0000313" key="4">
    <source>
        <dbReference type="EMBL" id="TMV09288.1"/>
    </source>
</evidence>
<dbReference type="Pfam" id="PF00296">
    <property type="entry name" value="Bac_luciferase"/>
    <property type="match status" value="1"/>
</dbReference>
<accession>A0ABY2X1W9</accession>
<name>A0ABY2X1W9_9RHOB</name>
<dbReference type="Gene3D" id="3.20.20.30">
    <property type="entry name" value="Luciferase-like domain"/>
    <property type="match status" value="1"/>
</dbReference>
<protein>
    <submittedName>
        <fullName evidence="4">LLM class flavin-dependent oxidoreductase</fullName>
    </submittedName>
</protein>
<gene>
    <name evidence="4" type="ORF">FGK64_19580</name>
</gene>
<reference evidence="4 5" key="1">
    <citation type="submission" date="2019-05" db="EMBL/GenBank/DDBJ databases">
        <title>Marivita sp. nov. isolated from sea sediment.</title>
        <authorList>
            <person name="Kim W."/>
        </authorList>
    </citation>
    <scope>NUCLEOTIDE SEQUENCE [LARGE SCALE GENOMIC DNA]</scope>
    <source>
        <strain evidence="4 5">CAU 1492</strain>
    </source>
</reference>
<proteinExistence type="predicted"/>
<dbReference type="PANTHER" id="PTHR30137">
    <property type="entry name" value="LUCIFERASE-LIKE MONOOXYGENASE"/>
    <property type="match status" value="1"/>
</dbReference>
<dbReference type="InterPro" id="IPR050766">
    <property type="entry name" value="Bact_Lucif_Oxidored"/>
</dbReference>
<keyword evidence="2" id="KW-0503">Monooxygenase</keyword>
<dbReference type="PANTHER" id="PTHR30137:SF8">
    <property type="entry name" value="BLR5498 PROTEIN"/>
    <property type="match status" value="1"/>
</dbReference>
<dbReference type="InterPro" id="IPR036661">
    <property type="entry name" value="Luciferase-like_sf"/>
</dbReference>
<keyword evidence="1" id="KW-0560">Oxidoreductase</keyword>
<dbReference type="RefSeq" id="WP_138865560.1">
    <property type="nucleotide sequence ID" value="NZ_VCPC01000005.1"/>
</dbReference>
<evidence type="ECO:0000256" key="2">
    <source>
        <dbReference type="ARBA" id="ARBA00023033"/>
    </source>
</evidence>
<organism evidence="4 5">
    <name type="scientific">Arenibacterium halophilum</name>
    <dbReference type="NCBI Taxonomy" id="2583821"/>
    <lineage>
        <taxon>Bacteria</taxon>
        <taxon>Pseudomonadati</taxon>
        <taxon>Pseudomonadota</taxon>
        <taxon>Alphaproteobacteria</taxon>
        <taxon>Rhodobacterales</taxon>
        <taxon>Paracoccaceae</taxon>
        <taxon>Arenibacterium</taxon>
    </lineage>
</organism>